<dbReference type="KEGG" id="mmyr:MXMO3_03702"/>
<evidence type="ECO:0000313" key="3">
    <source>
        <dbReference type="EMBL" id="AVX06205.1"/>
    </source>
</evidence>
<evidence type="ECO:0008006" key="5">
    <source>
        <dbReference type="Google" id="ProtNLM"/>
    </source>
</evidence>
<keyword evidence="3" id="KW-0614">Plasmid</keyword>
<proteinExistence type="predicted"/>
<organism evidence="3 4">
    <name type="scientific">Maritalea myrionectae</name>
    <dbReference type="NCBI Taxonomy" id="454601"/>
    <lineage>
        <taxon>Bacteria</taxon>
        <taxon>Pseudomonadati</taxon>
        <taxon>Pseudomonadota</taxon>
        <taxon>Alphaproteobacteria</taxon>
        <taxon>Hyphomicrobiales</taxon>
        <taxon>Devosiaceae</taxon>
        <taxon>Maritalea</taxon>
    </lineage>
</organism>
<geneLocation type="plasmid" evidence="4">
    <name>phl2708y3</name>
</geneLocation>
<feature type="region of interest" description="Disordered" evidence="1">
    <location>
        <begin position="128"/>
        <end position="155"/>
    </location>
</feature>
<gene>
    <name evidence="3" type="ORF">MXMO3_03702</name>
</gene>
<evidence type="ECO:0000256" key="2">
    <source>
        <dbReference type="SAM" id="SignalP"/>
    </source>
</evidence>
<accession>A0A2R4MJQ1</accession>
<dbReference type="Pfam" id="PF06282">
    <property type="entry name" value="DUF1036"/>
    <property type="match status" value="1"/>
</dbReference>
<dbReference type="AlphaFoldDB" id="A0A2R4MJQ1"/>
<name>A0A2R4MJQ1_9HYPH</name>
<feature type="signal peptide" evidence="2">
    <location>
        <begin position="1"/>
        <end position="19"/>
    </location>
</feature>
<dbReference type="RefSeq" id="WP_117397141.1">
    <property type="nucleotide sequence ID" value="NZ_CP021332.1"/>
</dbReference>
<sequence length="335" mass="37356">MKHLLLAGALALFSTPALAALEICNNTAQSLSLAIGYASEDEWVSEGWWNIAAGECKTTVSGDLKSRYYYYHAMASGTPFASGDFTFCTTNEAFSIDDDENCAARGYETTGFRKLDTGETATHFTLTLNDNRDSEKDARAKPTSSSGTAPGTYGDPYSDNVILQGCSNDGERQCNFHAGGTNFFVFDDGRTPQLAFTVMEALDPGTPLFIDGDLEAIYDRTADMVLRDVTVRPWTEYDALLNKLQGQWYSEDDPNSQFTVLGAERENTYEGSFSGVDYLWVSDRCDRFEGEGPYLYAREEESGESYCYQLSYVDQRQLELMYLPSGNILRYRKLD</sequence>
<dbReference type="InterPro" id="IPR009380">
    <property type="entry name" value="DUF1036"/>
</dbReference>
<evidence type="ECO:0000313" key="4">
    <source>
        <dbReference type="Proteomes" id="UP000258927"/>
    </source>
</evidence>
<keyword evidence="2" id="KW-0732">Signal</keyword>
<protein>
    <recommendedName>
        <fullName evidence="5">DUF1036 domain-containing protein</fullName>
    </recommendedName>
</protein>
<keyword evidence="4" id="KW-1185">Reference proteome</keyword>
<feature type="chain" id="PRO_5015349246" description="DUF1036 domain-containing protein" evidence="2">
    <location>
        <begin position="20"/>
        <end position="335"/>
    </location>
</feature>
<feature type="compositionally biased region" description="Basic and acidic residues" evidence="1">
    <location>
        <begin position="130"/>
        <end position="140"/>
    </location>
</feature>
<dbReference type="STRING" id="1122213.GCA_000423365_03384"/>
<dbReference type="Proteomes" id="UP000258927">
    <property type="component" value="Plasmid pHL2708Y3"/>
</dbReference>
<dbReference type="EMBL" id="CP021332">
    <property type="protein sequence ID" value="AVX06205.1"/>
    <property type="molecule type" value="Genomic_DNA"/>
</dbReference>
<reference evidence="3 4" key="1">
    <citation type="submission" date="2017-05" db="EMBL/GenBank/DDBJ databases">
        <title>Genome Analysis of Maritalea myrionectae HL2708#5.</title>
        <authorList>
            <consortium name="Cotde Inc.-PKNU"/>
            <person name="Jang D."/>
            <person name="Oh H.-M."/>
        </authorList>
    </citation>
    <scope>NUCLEOTIDE SEQUENCE [LARGE SCALE GENOMIC DNA]</scope>
    <source>
        <strain evidence="3 4">HL2708#5</strain>
        <plasmid evidence="4">phl2708y3</plasmid>
    </source>
</reference>
<evidence type="ECO:0000256" key="1">
    <source>
        <dbReference type="SAM" id="MobiDB-lite"/>
    </source>
</evidence>